<comment type="caution">
    <text evidence="7">The sequence shown here is derived from an EMBL/GenBank/DDBJ whole genome shotgun (WGS) entry which is preliminary data.</text>
</comment>
<dbReference type="GO" id="GO:0003682">
    <property type="term" value="F:chromatin binding"/>
    <property type="evidence" value="ECO:0007669"/>
    <property type="project" value="TreeGrafter"/>
</dbReference>
<dbReference type="PANTHER" id="PTHR12585">
    <property type="entry name" value="SCC1 / RAD21 FAMILY MEMBER"/>
    <property type="match status" value="1"/>
</dbReference>
<gene>
    <name evidence="7" type="ORF">CTI12_AA375650</name>
</gene>
<feature type="compositionally biased region" description="Basic and acidic residues" evidence="4">
    <location>
        <begin position="514"/>
        <end position="527"/>
    </location>
</feature>
<keyword evidence="7" id="KW-0238">DNA-binding</keyword>
<feature type="domain" description="Rad21/Rec8-like protein N-terminal" evidence="6">
    <location>
        <begin position="11"/>
        <end position="96"/>
    </location>
</feature>
<keyword evidence="3" id="KW-0539">Nucleus</keyword>
<name>A0A2U1MIU2_ARTAN</name>
<dbReference type="GO" id="GO:0005634">
    <property type="term" value="C:nucleus"/>
    <property type="evidence" value="ECO:0007669"/>
    <property type="project" value="UniProtKB-SubCell"/>
</dbReference>
<dbReference type="SUPFAM" id="SSF46785">
    <property type="entry name" value="Winged helix' DNA-binding domain"/>
    <property type="match status" value="1"/>
</dbReference>
<dbReference type="CDD" id="cd21793">
    <property type="entry name" value="Rad21_Rec8_M_AtSYN1-like"/>
    <property type="match status" value="1"/>
</dbReference>
<evidence type="ECO:0000256" key="3">
    <source>
        <dbReference type="ARBA" id="ARBA00023242"/>
    </source>
</evidence>
<evidence type="ECO:0000313" key="8">
    <source>
        <dbReference type="Proteomes" id="UP000245207"/>
    </source>
</evidence>
<dbReference type="GO" id="GO:0008278">
    <property type="term" value="C:cohesin complex"/>
    <property type="evidence" value="ECO:0007669"/>
    <property type="project" value="InterPro"/>
</dbReference>
<evidence type="ECO:0000313" key="7">
    <source>
        <dbReference type="EMBL" id="PWA61193.1"/>
    </source>
</evidence>
<dbReference type="GO" id="GO:0003677">
    <property type="term" value="F:DNA binding"/>
    <property type="evidence" value="ECO:0007669"/>
    <property type="project" value="UniProtKB-KW"/>
</dbReference>
<dbReference type="InterPro" id="IPR023093">
    <property type="entry name" value="ScpA-like_C"/>
</dbReference>
<feature type="domain" description="Rad21/Rec8-like protein C-terminal eukaryotic" evidence="5">
    <location>
        <begin position="578"/>
        <end position="630"/>
    </location>
</feature>
<feature type="compositionally biased region" description="Polar residues" evidence="4">
    <location>
        <begin position="502"/>
        <end position="513"/>
    </location>
</feature>
<feature type="region of interest" description="Disordered" evidence="4">
    <location>
        <begin position="467"/>
        <end position="530"/>
    </location>
</feature>
<accession>A0A2U1MIU2</accession>
<proteinExistence type="inferred from homology"/>
<dbReference type="OrthoDB" id="10071381at2759"/>
<comment type="similarity">
    <text evidence="2">Belongs to the rad21 family.</text>
</comment>
<evidence type="ECO:0000256" key="1">
    <source>
        <dbReference type="ARBA" id="ARBA00004123"/>
    </source>
</evidence>
<dbReference type="Gene3D" id="1.10.10.580">
    <property type="entry name" value="Structural maintenance of chromosome 1. Chain E"/>
    <property type="match status" value="1"/>
</dbReference>
<organism evidence="7 8">
    <name type="scientific">Artemisia annua</name>
    <name type="common">Sweet wormwood</name>
    <dbReference type="NCBI Taxonomy" id="35608"/>
    <lineage>
        <taxon>Eukaryota</taxon>
        <taxon>Viridiplantae</taxon>
        <taxon>Streptophyta</taxon>
        <taxon>Embryophyta</taxon>
        <taxon>Tracheophyta</taxon>
        <taxon>Spermatophyta</taxon>
        <taxon>Magnoliopsida</taxon>
        <taxon>eudicotyledons</taxon>
        <taxon>Gunneridae</taxon>
        <taxon>Pentapetalae</taxon>
        <taxon>asterids</taxon>
        <taxon>campanulids</taxon>
        <taxon>Asterales</taxon>
        <taxon>Asteraceae</taxon>
        <taxon>Asteroideae</taxon>
        <taxon>Anthemideae</taxon>
        <taxon>Artemisiinae</taxon>
        <taxon>Artemisia</taxon>
    </lineage>
</organism>
<dbReference type="GO" id="GO:0007062">
    <property type="term" value="P:sister chromatid cohesion"/>
    <property type="evidence" value="ECO:0007669"/>
    <property type="project" value="InterPro"/>
</dbReference>
<reference evidence="7 8" key="1">
    <citation type="journal article" date="2018" name="Mol. Plant">
        <title>The genome of Artemisia annua provides insight into the evolution of Asteraceae family and artemisinin biosynthesis.</title>
        <authorList>
            <person name="Shen Q."/>
            <person name="Zhang L."/>
            <person name="Liao Z."/>
            <person name="Wang S."/>
            <person name="Yan T."/>
            <person name="Shi P."/>
            <person name="Liu M."/>
            <person name="Fu X."/>
            <person name="Pan Q."/>
            <person name="Wang Y."/>
            <person name="Lv Z."/>
            <person name="Lu X."/>
            <person name="Zhang F."/>
            <person name="Jiang W."/>
            <person name="Ma Y."/>
            <person name="Chen M."/>
            <person name="Hao X."/>
            <person name="Li L."/>
            <person name="Tang Y."/>
            <person name="Lv G."/>
            <person name="Zhou Y."/>
            <person name="Sun X."/>
            <person name="Brodelius P.E."/>
            <person name="Rose J.K.C."/>
            <person name="Tang K."/>
        </authorList>
    </citation>
    <scope>NUCLEOTIDE SEQUENCE [LARGE SCALE GENOMIC DNA]</scope>
    <source>
        <strain evidence="8">cv. Huhao1</strain>
        <tissue evidence="7">Leaf</tissue>
    </source>
</reference>
<dbReference type="InterPro" id="IPR039781">
    <property type="entry name" value="Rad21/Rec8-like"/>
</dbReference>
<dbReference type="STRING" id="35608.A0A2U1MIU2"/>
<dbReference type="GO" id="GO:1990414">
    <property type="term" value="P:replication-born double-strand break repair via sister chromatid exchange"/>
    <property type="evidence" value="ECO:0007669"/>
    <property type="project" value="TreeGrafter"/>
</dbReference>
<keyword evidence="8" id="KW-1185">Reference proteome</keyword>
<evidence type="ECO:0000256" key="4">
    <source>
        <dbReference type="SAM" id="MobiDB-lite"/>
    </source>
</evidence>
<dbReference type="Pfam" id="PF04825">
    <property type="entry name" value="Rad21_Rec8_N"/>
    <property type="match status" value="1"/>
</dbReference>
<comment type="subcellular location">
    <subcellularLocation>
        <location evidence="1">Nucleus</location>
    </subcellularLocation>
</comment>
<dbReference type="EMBL" id="PKPP01005162">
    <property type="protein sequence ID" value="PWA61193.1"/>
    <property type="molecule type" value="Genomic_DNA"/>
</dbReference>
<evidence type="ECO:0000256" key="2">
    <source>
        <dbReference type="ARBA" id="ARBA00009870"/>
    </source>
</evidence>
<dbReference type="InterPro" id="IPR036390">
    <property type="entry name" value="WH_DNA-bd_sf"/>
</dbReference>
<evidence type="ECO:0000259" key="5">
    <source>
        <dbReference type="Pfam" id="PF04824"/>
    </source>
</evidence>
<evidence type="ECO:0000259" key="6">
    <source>
        <dbReference type="Pfam" id="PF04825"/>
    </source>
</evidence>
<protein>
    <submittedName>
        <fullName evidence="7">Winged helix-turn-helix DNA-binding domain, Rad21/Rec8-like protein</fullName>
    </submittedName>
</protein>
<dbReference type="Proteomes" id="UP000245207">
    <property type="component" value="Unassembled WGS sequence"/>
</dbReference>
<dbReference type="InterPro" id="IPR006909">
    <property type="entry name" value="Rad21/Rec8_C_eu"/>
</dbReference>
<dbReference type="PANTHER" id="PTHR12585:SF73">
    <property type="entry name" value="SISTER CHROMATID COHESION 1 PROTEIN 2"/>
    <property type="match status" value="1"/>
</dbReference>
<dbReference type="AlphaFoldDB" id="A0A2U1MIU2"/>
<dbReference type="Pfam" id="PF04824">
    <property type="entry name" value="Rad21_Rec8"/>
    <property type="match status" value="1"/>
</dbReference>
<dbReference type="InterPro" id="IPR006910">
    <property type="entry name" value="Rad21_Rec8_N"/>
</dbReference>
<sequence length="640" mass="72452">MGTICRKYKMSNKNDELNPVWVAAYFPKRVKGDIVEHTNIGLSVDKILVDQLPIVTYRILGFLLLGVARIYAKKAEYLLRDCNHSLHEMQVLFEGRRQLTINVGGMCTPESSNKRSKPNAVDVPVSAESSSRTRGYSFLETMRTQFTSISLPDNFELDAFDLEIVEDDSNDSHVKPHLEIVLKDAWENERTARHTFSKGHMDVFARFSDHASDYAIMNSNQKLSETRAEKFRHTFSLDEGVDPMVLGEPDDEEDLPLRRSIEQEPECSNVKSIDNNLMFEDGWQSDKHAADEECTTAQTVVSEMTSVDNIMLKPSPNKSHLSVSINVTPQSKAPAVSGEHRSDIVALRTPAPREHVRASRKRKCIYDDPIVVVRKVYKEWLDDASDLVSKRRRAPSALLAWKQRRSFDYFAKPIIPINADFSWDSTSFISKKEPIRGKEVVETIEQAPQIDELGPHEVPEERYEGITTHETTGERDEVIAPSTPVSQSQPLSVRFNDIAETSRANQVGPASSSESRENQLHRPRGVEVDETYLDEVQNSVGDDDQDNVSNAEKWSAMTRSVGDVLHKNFAQRTESGQDESLNLSQILKKKTKKQSAKYFYQILVLKSGGYIDVKQEKPYADIRLMQTPKLNEVFGDGGRD</sequence>